<comment type="caution">
    <text evidence="1">The sequence shown here is derived from an EMBL/GenBank/DDBJ whole genome shotgun (WGS) entry which is preliminary data.</text>
</comment>
<dbReference type="Proteomes" id="UP001148662">
    <property type="component" value="Unassembled WGS sequence"/>
</dbReference>
<evidence type="ECO:0000313" key="1">
    <source>
        <dbReference type="EMBL" id="KAJ3529530.1"/>
    </source>
</evidence>
<keyword evidence="2" id="KW-1185">Reference proteome</keyword>
<protein>
    <submittedName>
        <fullName evidence="1">Uncharacterized protein</fullName>
    </submittedName>
</protein>
<proteinExistence type="predicted"/>
<evidence type="ECO:0000313" key="2">
    <source>
        <dbReference type="Proteomes" id="UP001148662"/>
    </source>
</evidence>
<reference evidence="1" key="1">
    <citation type="submission" date="2022-07" db="EMBL/GenBank/DDBJ databases">
        <title>Genome Sequence of Phlebia brevispora.</title>
        <authorList>
            <person name="Buettner E."/>
        </authorList>
    </citation>
    <scope>NUCLEOTIDE SEQUENCE</scope>
    <source>
        <strain evidence="1">MPL23</strain>
    </source>
</reference>
<accession>A0ACC1S0L2</accession>
<organism evidence="1 2">
    <name type="scientific">Phlebia brevispora</name>
    <dbReference type="NCBI Taxonomy" id="194682"/>
    <lineage>
        <taxon>Eukaryota</taxon>
        <taxon>Fungi</taxon>
        <taxon>Dikarya</taxon>
        <taxon>Basidiomycota</taxon>
        <taxon>Agaricomycotina</taxon>
        <taxon>Agaricomycetes</taxon>
        <taxon>Polyporales</taxon>
        <taxon>Meruliaceae</taxon>
        <taxon>Phlebia</taxon>
    </lineage>
</organism>
<gene>
    <name evidence="1" type="ORF">NM688_g7841</name>
</gene>
<dbReference type="EMBL" id="JANHOG010001939">
    <property type="protein sequence ID" value="KAJ3529530.1"/>
    <property type="molecule type" value="Genomic_DNA"/>
</dbReference>
<name>A0ACC1S0L2_9APHY</name>
<sequence>MKLCTVPENHILGEEDNLRDHVRAEVVKLLDERDIKLTSVDLVRFTWVEKSDDQEDVESEEGQEDEESEEDQEDEADEANLNYDDIAPVTVKPVVDGAIYTAPAVSGDILELLRKYDITDVEVAYRESEATLSADPELFPPTLDLDPLQRRHRQPVYCTQVEDELYAVTARHVLLKDSEPNVEYYYVAGPKKKVAVMGPKPSTDYLALIQGYIDILIDTAGGENAQKSAGELAETQGEPTRIRTKIYALKQYFVEVKTKWGESTNRIIGHVVWAPPLGVATSPCLFTEDFCVIKLVKDKFRNFRNNVPSLGPEISPAEFNSLMYDRFDGPHEFEYPEEGLLKLHGFLSDENIRNSHNKTLEGDPIRCVIKRGPKTLTTVGDLSGYLSHVRRNFLTGEMNLTEVAIHPHNNDTVPFSRDGDSGSIIVDASGVLVALLTGGAGQTDLSDITNGIPMFWLWNLILAKFPGANLYWDDDDN</sequence>